<evidence type="ECO:0000256" key="6">
    <source>
        <dbReference type="ARBA" id="ARBA00022753"/>
    </source>
</evidence>
<comment type="caution">
    <text evidence="19">The sequence shown here is derived from an EMBL/GenBank/DDBJ whole genome shotgun (WGS) entry which is preliminary data.</text>
</comment>
<dbReference type="InterPro" id="IPR029021">
    <property type="entry name" value="Prot-tyrosine_phosphatase-like"/>
</dbReference>
<evidence type="ECO:0000256" key="14">
    <source>
        <dbReference type="ARBA" id="ARBA00057132"/>
    </source>
</evidence>
<gene>
    <name evidence="19" type="ORF">BCR32DRAFT_330561</name>
</gene>
<keyword evidence="6" id="KW-0967">Endosome</keyword>
<keyword evidence="5" id="KW-0488">Methylation</keyword>
<evidence type="ECO:0000256" key="16">
    <source>
        <dbReference type="ARBA" id="ARBA00069015"/>
    </source>
</evidence>
<keyword evidence="8" id="KW-0904">Protein phosphatase</keyword>
<dbReference type="SMART" id="SM00404">
    <property type="entry name" value="PTPc_motif"/>
    <property type="match status" value="1"/>
</dbReference>
<keyword evidence="9" id="KW-0472">Membrane</keyword>
<sequence length="173" mass="19936">MEHSAYSHKCSIIVHKKVPIKLVILDCPSDEHIDEYINILKDNNVHTVVRICEKRFYNAASFEKEGIRVIDDIKFEDGTTPDSKQVKLWREIIEKEIKEYPSGETPAIAVHCVSGIGRAPVMVAITLIDYGIDSLDAVEFIRKYRRGAINKKQLNWLSDSLKKKKKSFFKKLF</sequence>
<dbReference type="OrthoDB" id="8048523at2759"/>
<dbReference type="STRING" id="1754192.A0A1Y1VTJ7"/>
<evidence type="ECO:0000256" key="12">
    <source>
        <dbReference type="ARBA" id="ARBA00023289"/>
    </source>
</evidence>
<dbReference type="SUPFAM" id="SSF52799">
    <property type="entry name" value="(Phosphotyrosine protein) phosphatases II"/>
    <property type="match status" value="1"/>
</dbReference>
<dbReference type="Pfam" id="PF22785">
    <property type="entry name" value="Tc-R-P"/>
    <property type="match status" value="1"/>
</dbReference>
<comment type="catalytic activity">
    <reaction evidence="13">
        <text>O-phospho-L-tyrosyl-[protein] + H2O = L-tyrosyl-[protein] + phosphate</text>
        <dbReference type="Rhea" id="RHEA:10684"/>
        <dbReference type="Rhea" id="RHEA-COMP:10136"/>
        <dbReference type="Rhea" id="RHEA-COMP:20101"/>
        <dbReference type="ChEBI" id="CHEBI:15377"/>
        <dbReference type="ChEBI" id="CHEBI:43474"/>
        <dbReference type="ChEBI" id="CHEBI:46858"/>
        <dbReference type="ChEBI" id="CHEBI:61978"/>
        <dbReference type="EC" id="3.1.3.48"/>
    </reaction>
</comment>
<evidence type="ECO:0000256" key="7">
    <source>
        <dbReference type="ARBA" id="ARBA00022801"/>
    </source>
</evidence>
<evidence type="ECO:0000256" key="13">
    <source>
        <dbReference type="ARBA" id="ARBA00051722"/>
    </source>
</evidence>
<organism evidence="19 20">
    <name type="scientific">Anaeromyces robustus</name>
    <dbReference type="NCBI Taxonomy" id="1754192"/>
    <lineage>
        <taxon>Eukaryota</taxon>
        <taxon>Fungi</taxon>
        <taxon>Fungi incertae sedis</taxon>
        <taxon>Chytridiomycota</taxon>
        <taxon>Chytridiomycota incertae sedis</taxon>
        <taxon>Neocallimastigomycetes</taxon>
        <taxon>Neocallimastigales</taxon>
        <taxon>Neocallimastigaceae</taxon>
        <taxon>Anaeromyces</taxon>
    </lineage>
</organism>
<evidence type="ECO:0000256" key="8">
    <source>
        <dbReference type="ARBA" id="ARBA00022912"/>
    </source>
</evidence>
<dbReference type="Proteomes" id="UP000193944">
    <property type="component" value="Unassembled WGS sequence"/>
</dbReference>
<accession>A0A1Y1VTJ7</accession>
<evidence type="ECO:0000256" key="10">
    <source>
        <dbReference type="ARBA" id="ARBA00023157"/>
    </source>
</evidence>
<dbReference type="EMBL" id="MCFG01000511">
    <property type="protein sequence ID" value="ORX64620.1"/>
    <property type="molecule type" value="Genomic_DNA"/>
</dbReference>
<evidence type="ECO:0000256" key="4">
    <source>
        <dbReference type="ARBA" id="ARBA00022475"/>
    </source>
</evidence>
<dbReference type="FunFam" id="3.90.190.10:FF:000105">
    <property type="entry name" value="Protein tyrosine phosphatase type IVA 3"/>
    <property type="match status" value="1"/>
</dbReference>
<evidence type="ECO:0000256" key="17">
    <source>
        <dbReference type="ARBA" id="ARBA00082375"/>
    </source>
</evidence>
<comment type="subcellular location">
    <subcellularLocation>
        <location evidence="1">Cell membrane</location>
    </subcellularLocation>
    <subcellularLocation>
        <location evidence="2">Early endosome</location>
    </subcellularLocation>
</comment>
<evidence type="ECO:0000256" key="3">
    <source>
        <dbReference type="ARBA" id="ARBA00013064"/>
    </source>
</evidence>
<dbReference type="AlphaFoldDB" id="A0A1Y1VTJ7"/>
<dbReference type="GO" id="GO:0009966">
    <property type="term" value="P:regulation of signal transduction"/>
    <property type="evidence" value="ECO:0007669"/>
    <property type="project" value="UniProtKB-ARBA"/>
</dbReference>
<evidence type="ECO:0000256" key="9">
    <source>
        <dbReference type="ARBA" id="ARBA00023136"/>
    </source>
</evidence>
<evidence type="ECO:0000256" key="1">
    <source>
        <dbReference type="ARBA" id="ARBA00004236"/>
    </source>
</evidence>
<dbReference type="InterPro" id="IPR003595">
    <property type="entry name" value="Tyr_Pase_cat"/>
</dbReference>
<evidence type="ECO:0000259" key="18">
    <source>
        <dbReference type="PROSITE" id="PS50056"/>
    </source>
</evidence>
<proteinExistence type="predicted"/>
<reference evidence="19 20" key="1">
    <citation type="submission" date="2016-08" db="EMBL/GenBank/DDBJ databases">
        <title>A Parts List for Fungal Cellulosomes Revealed by Comparative Genomics.</title>
        <authorList>
            <consortium name="DOE Joint Genome Institute"/>
            <person name="Haitjema C.H."/>
            <person name="Gilmore S.P."/>
            <person name="Henske J.K."/>
            <person name="Solomon K.V."/>
            <person name="De Groot R."/>
            <person name="Kuo A."/>
            <person name="Mondo S.J."/>
            <person name="Salamov A.A."/>
            <person name="Labutti K."/>
            <person name="Zhao Z."/>
            <person name="Chiniquy J."/>
            <person name="Barry K."/>
            <person name="Brewer H.M."/>
            <person name="Purvine S.O."/>
            <person name="Wright A.T."/>
            <person name="Boxma B."/>
            <person name="Van Alen T."/>
            <person name="Hackstein J.H."/>
            <person name="Baker S.E."/>
            <person name="Grigoriev I.V."/>
            <person name="O'Malley M.A."/>
        </authorList>
    </citation>
    <scope>NUCLEOTIDE SEQUENCE [LARGE SCALE GENOMIC DNA]</scope>
    <source>
        <strain evidence="19 20">S4</strain>
    </source>
</reference>
<evidence type="ECO:0000313" key="20">
    <source>
        <dbReference type="Proteomes" id="UP000193944"/>
    </source>
</evidence>
<keyword evidence="4" id="KW-1003">Cell membrane</keyword>
<evidence type="ECO:0000256" key="2">
    <source>
        <dbReference type="ARBA" id="ARBA00004412"/>
    </source>
</evidence>
<evidence type="ECO:0000256" key="11">
    <source>
        <dbReference type="ARBA" id="ARBA00023288"/>
    </source>
</evidence>
<keyword evidence="11" id="KW-0449">Lipoprotein</keyword>
<dbReference type="GO" id="GO:0043542">
    <property type="term" value="P:endothelial cell migration"/>
    <property type="evidence" value="ECO:0007669"/>
    <property type="project" value="UniProtKB-ARBA"/>
</dbReference>
<comment type="subunit">
    <text evidence="15">Interacts with tubulin.</text>
</comment>
<evidence type="ECO:0000256" key="15">
    <source>
        <dbReference type="ARBA" id="ARBA00064590"/>
    </source>
</evidence>
<dbReference type="PROSITE" id="PS50056">
    <property type="entry name" value="TYR_PHOSPHATASE_2"/>
    <property type="match status" value="1"/>
</dbReference>
<evidence type="ECO:0000256" key="5">
    <source>
        <dbReference type="ARBA" id="ARBA00022481"/>
    </source>
</evidence>
<dbReference type="GO" id="GO:0005886">
    <property type="term" value="C:plasma membrane"/>
    <property type="evidence" value="ECO:0007669"/>
    <property type="project" value="UniProtKB-SubCell"/>
</dbReference>
<protein>
    <recommendedName>
        <fullName evidence="16">Protein tyrosine phosphatase type IVA 3</fullName>
        <ecNumber evidence="3">3.1.3.48</ecNumber>
    </recommendedName>
    <alternativeName>
        <fullName evidence="17">Protein-tyrosine phosphatase 4a3</fullName>
    </alternativeName>
</protein>
<keyword evidence="20" id="KW-1185">Reference proteome</keyword>
<keyword evidence="12" id="KW-0636">Prenylation</keyword>
<keyword evidence="7" id="KW-0378">Hydrolase</keyword>
<comment type="function">
    <text evidence="14">Protein tyrosine phosphatase which stimulates progression from G1 into S phase during mitosis. Enhances cell proliferation, cell motility and invasive activity, and promotes cancer metastasis. May be involved in the progression of cardiac hypertrophy by inhibiting intracellular calcium mobilization in response to angiotensin II.</text>
</comment>
<dbReference type="InterPro" id="IPR000387">
    <property type="entry name" value="Tyr_Pase_dom"/>
</dbReference>
<evidence type="ECO:0000313" key="19">
    <source>
        <dbReference type="EMBL" id="ORX64620.1"/>
    </source>
</evidence>
<feature type="domain" description="Tyrosine specific protein phosphatases" evidence="18">
    <location>
        <begin position="87"/>
        <end position="156"/>
    </location>
</feature>
<dbReference type="GO" id="GO:0005769">
    <property type="term" value="C:early endosome"/>
    <property type="evidence" value="ECO:0007669"/>
    <property type="project" value="UniProtKB-SubCell"/>
</dbReference>
<dbReference type="InterPro" id="IPR050561">
    <property type="entry name" value="PTP"/>
</dbReference>
<dbReference type="Gene3D" id="3.90.190.10">
    <property type="entry name" value="Protein tyrosine phosphatase superfamily"/>
    <property type="match status" value="1"/>
</dbReference>
<keyword evidence="10" id="KW-1015">Disulfide bond</keyword>
<dbReference type="PANTHER" id="PTHR23339">
    <property type="entry name" value="TYROSINE SPECIFIC PROTEIN PHOSPHATASE AND DUAL SPECIFICITY PROTEIN PHOSPHATASE"/>
    <property type="match status" value="1"/>
</dbReference>
<dbReference type="EC" id="3.1.3.48" evidence="3"/>
<name>A0A1Y1VTJ7_9FUNG</name>
<dbReference type="GO" id="GO:0004725">
    <property type="term" value="F:protein tyrosine phosphatase activity"/>
    <property type="evidence" value="ECO:0007669"/>
    <property type="project" value="UniProtKB-EC"/>
</dbReference>
<reference evidence="19 20" key="2">
    <citation type="submission" date="2016-08" db="EMBL/GenBank/DDBJ databases">
        <title>Pervasive Adenine N6-methylation of Active Genes in Fungi.</title>
        <authorList>
            <consortium name="DOE Joint Genome Institute"/>
            <person name="Mondo S.J."/>
            <person name="Dannebaum R.O."/>
            <person name="Kuo R.C."/>
            <person name="Labutti K."/>
            <person name="Haridas S."/>
            <person name="Kuo A."/>
            <person name="Salamov A."/>
            <person name="Ahrendt S.R."/>
            <person name="Lipzen A."/>
            <person name="Sullivan W."/>
            <person name="Andreopoulos W.B."/>
            <person name="Clum A."/>
            <person name="Lindquist E."/>
            <person name="Daum C."/>
            <person name="Ramamoorthy G.K."/>
            <person name="Gryganskyi A."/>
            <person name="Culley D."/>
            <person name="Magnuson J.K."/>
            <person name="James T.Y."/>
            <person name="O'Malley M.A."/>
            <person name="Stajich J.E."/>
            <person name="Spatafora J.W."/>
            <person name="Visel A."/>
            <person name="Grigoriev I.V."/>
        </authorList>
    </citation>
    <scope>NUCLEOTIDE SEQUENCE [LARGE SCALE GENOMIC DNA]</scope>
    <source>
        <strain evidence="19 20">S4</strain>
    </source>
</reference>